<dbReference type="Proteomes" id="UP000256952">
    <property type="component" value="Chromosome CBM2613_a"/>
</dbReference>
<evidence type="ECO:0000313" key="1">
    <source>
        <dbReference type="EMBL" id="SOZ52003.1"/>
    </source>
</evidence>
<protein>
    <submittedName>
        <fullName evidence="1">Uncharacterized protein</fullName>
    </submittedName>
</protein>
<dbReference type="AlphaFoldDB" id="A0A976AT15"/>
<proteinExistence type="predicted"/>
<comment type="caution">
    <text evidence="1">The sequence shown here is derived from an EMBL/GenBank/DDBJ whole genome shotgun (WGS) entry which is preliminary data.</text>
</comment>
<dbReference type="EMBL" id="OFTH01000003">
    <property type="protein sequence ID" value="SOZ52003.1"/>
    <property type="molecule type" value="Genomic_DNA"/>
</dbReference>
<accession>A0A976AT15</accession>
<evidence type="ECO:0000313" key="2">
    <source>
        <dbReference type="Proteomes" id="UP000256952"/>
    </source>
</evidence>
<sequence length="172" mass="17839">MGAAIQGVASAEPGTAQDNAVGRTRFGHAQAGPGFGMPAPVRAAFAAPDAVRVFVGSIDSNGRRVPRARARLGFRVLGRPGPATTAIEVAGQPAQFAVDSRSRLRSRSGHAHEARHAAGTFHRGPHPRAEVFDNAVELGSRAGIKQSVGLALSLLRPSFELGEPANPCMPLP</sequence>
<reference evidence="1 2" key="1">
    <citation type="submission" date="2018-01" db="EMBL/GenBank/DDBJ databases">
        <authorList>
            <person name="Clerissi C."/>
        </authorList>
    </citation>
    <scope>NUCLEOTIDE SEQUENCE [LARGE SCALE GENOMIC DNA]</scope>
    <source>
        <strain evidence="1">Cupriavidus taiwanensis STM 8556</strain>
    </source>
</reference>
<gene>
    <name evidence="1" type="ORF">CBM2613_A110158</name>
</gene>
<name>A0A976AT15_9BURK</name>
<organism evidence="1 2">
    <name type="scientific">Cupriavidus taiwanensis</name>
    <dbReference type="NCBI Taxonomy" id="164546"/>
    <lineage>
        <taxon>Bacteria</taxon>
        <taxon>Pseudomonadati</taxon>
        <taxon>Pseudomonadota</taxon>
        <taxon>Betaproteobacteria</taxon>
        <taxon>Burkholderiales</taxon>
        <taxon>Burkholderiaceae</taxon>
        <taxon>Cupriavidus</taxon>
    </lineage>
</organism>